<dbReference type="Pfam" id="PF05193">
    <property type="entry name" value="Peptidase_M16_C"/>
    <property type="match status" value="1"/>
</dbReference>
<dbReference type="GO" id="GO:0046872">
    <property type="term" value="F:metal ion binding"/>
    <property type="evidence" value="ECO:0007669"/>
    <property type="project" value="InterPro"/>
</dbReference>
<sequence>ASNQVQIGLAYVAVAESDPDSIVLQLAMNILSGGMGARLFSEIREKQGLCYSVSAGYMSLKHIGAVLGYAGTVPERAQKTLDSFLHELQRFSLGAQRDELDRARVGMKARVIMNGESSAARAGAIAHDFYHYGRPRTLDELRARIESVDLKRLNAFLDSYRPGKLTVVTIGPAPLAVPVDMIG</sequence>
<organism evidence="2">
    <name type="scientific">mine drainage metagenome</name>
    <dbReference type="NCBI Taxonomy" id="410659"/>
    <lineage>
        <taxon>unclassified sequences</taxon>
        <taxon>metagenomes</taxon>
        <taxon>ecological metagenomes</taxon>
    </lineage>
</organism>
<dbReference type="AlphaFoldDB" id="T1AHP5"/>
<dbReference type="EMBL" id="AUZX01012062">
    <property type="protein sequence ID" value="EQD40534.1"/>
    <property type="molecule type" value="Genomic_DNA"/>
</dbReference>
<dbReference type="PANTHER" id="PTHR11851">
    <property type="entry name" value="METALLOPROTEASE"/>
    <property type="match status" value="1"/>
</dbReference>
<protein>
    <submittedName>
        <fullName evidence="2">Peptidase M16 domain protein</fullName>
    </submittedName>
</protein>
<evidence type="ECO:0000313" key="2">
    <source>
        <dbReference type="EMBL" id="EQD40534.1"/>
    </source>
</evidence>
<dbReference type="PANTHER" id="PTHR11851:SF219">
    <property type="entry name" value="HYPOTHETICAL ZINC PROTEASE"/>
    <property type="match status" value="1"/>
</dbReference>
<feature type="domain" description="Peptidase M16 C-terminal" evidence="1">
    <location>
        <begin position="3"/>
        <end position="104"/>
    </location>
</feature>
<accession>T1AHP5</accession>
<reference evidence="2" key="1">
    <citation type="submission" date="2013-08" db="EMBL/GenBank/DDBJ databases">
        <authorList>
            <person name="Mendez C."/>
            <person name="Richter M."/>
            <person name="Ferrer M."/>
            <person name="Sanchez J."/>
        </authorList>
    </citation>
    <scope>NUCLEOTIDE SEQUENCE</scope>
</reference>
<reference evidence="2" key="2">
    <citation type="journal article" date="2014" name="ISME J.">
        <title>Microbial stratification in low pH oxic and suboxic macroscopic growths along an acid mine drainage.</title>
        <authorList>
            <person name="Mendez-Garcia C."/>
            <person name="Mesa V."/>
            <person name="Sprenger R.R."/>
            <person name="Richter M."/>
            <person name="Diez M.S."/>
            <person name="Solano J."/>
            <person name="Bargiela R."/>
            <person name="Golyshina O.V."/>
            <person name="Manteca A."/>
            <person name="Ramos J.L."/>
            <person name="Gallego J.R."/>
            <person name="Llorente I."/>
            <person name="Martins Dos Santos V.A."/>
            <person name="Jensen O.N."/>
            <person name="Pelaez A.I."/>
            <person name="Sanchez J."/>
            <person name="Ferrer M."/>
        </authorList>
    </citation>
    <scope>NUCLEOTIDE SEQUENCE</scope>
</reference>
<gene>
    <name evidence="2" type="ORF">B1A_16406</name>
</gene>
<dbReference type="Gene3D" id="3.30.830.10">
    <property type="entry name" value="Metalloenzyme, LuxS/M16 peptidase-like"/>
    <property type="match status" value="1"/>
</dbReference>
<dbReference type="InterPro" id="IPR011249">
    <property type="entry name" value="Metalloenz_LuxS/M16"/>
</dbReference>
<comment type="caution">
    <text evidence="2">The sequence shown here is derived from an EMBL/GenBank/DDBJ whole genome shotgun (WGS) entry which is preliminary data.</text>
</comment>
<proteinExistence type="predicted"/>
<evidence type="ECO:0000259" key="1">
    <source>
        <dbReference type="Pfam" id="PF05193"/>
    </source>
</evidence>
<name>T1AHP5_9ZZZZ</name>
<dbReference type="InterPro" id="IPR007863">
    <property type="entry name" value="Peptidase_M16_C"/>
</dbReference>
<feature type="non-terminal residue" evidence="2">
    <location>
        <position position="1"/>
    </location>
</feature>
<dbReference type="InterPro" id="IPR050361">
    <property type="entry name" value="MPP/UQCRC_Complex"/>
</dbReference>
<dbReference type="SUPFAM" id="SSF63411">
    <property type="entry name" value="LuxS/MPP-like metallohydrolase"/>
    <property type="match status" value="1"/>
</dbReference>